<organism evidence="1 2">
    <name type="scientific">Sphingomonas aquatilis</name>
    <dbReference type="NCBI Taxonomy" id="93063"/>
    <lineage>
        <taxon>Bacteria</taxon>
        <taxon>Pseudomonadati</taxon>
        <taxon>Pseudomonadota</taxon>
        <taxon>Alphaproteobacteria</taxon>
        <taxon>Sphingomonadales</taxon>
        <taxon>Sphingomonadaceae</taxon>
        <taxon>Sphingomonas</taxon>
    </lineage>
</organism>
<name>A0AAW3TS86_9SPHN</name>
<evidence type="ECO:0000313" key="2">
    <source>
        <dbReference type="Proteomes" id="UP000528945"/>
    </source>
</evidence>
<dbReference type="Pfam" id="PF04883">
    <property type="entry name" value="HK97-gp10_like"/>
    <property type="match status" value="1"/>
</dbReference>
<proteinExistence type="predicted"/>
<sequence length="141" mass="15399">MTAAKFGTTGFRELDRQLLRLSAGVSDDEKRAALLEGGEIIATEARRLAPYLTGLLQESILVVDARDARVYGKVNLPDMSVYVGPVGSTDDGDVYYARFQEFGWRDNPGNPFMRPAIATKRPEAELVIARRLGAAVIGAVR</sequence>
<dbReference type="Proteomes" id="UP000528945">
    <property type="component" value="Unassembled WGS sequence"/>
</dbReference>
<dbReference type="InterPro" id="IPR010064">
    <property type="entry name" value="HK97-gp10_tail"/>
</dbReference>
<accession>A0AAW3TS86</accession>
<reference evidence="1 2" key="1">
    <citation type="submission" date="2020-08" db="EMBL/GenBank/DDBJ databases">
        <title>Genomic Encyclopedia of Type Strains, Phase IV (KMG-IV): sequencing the most valuable type-strain genomes for metagenomic binning, comparative biology and taxonomic classification.</title>
        <authorList>
            <person name="Goeker M."/>
        </authorList>
    </citation>
    <scope>NUCLEOTIDE SEQUENCE [LARGE SCALE GENOMIC DNA]</scope>
    <source>
        <strain evidence="1 2">DSM 15581</strain>
    </source>
</reference>
<gene>
    <name evidence="1" type="ORF">GGR47_001542</name>
</gene>
<dbReference type="RefSeq" id="WP_147035320.1">
    <property type="nucleotide sequence ID" value="NZ_JACIDB010000002.1"/>
</dbReference>
<protein>
    <submittedName>
        <fullName evidence="1">HK97 gp10 family phage protein</fullName>
    </submittedName>
</protein>
<dbReference type="AlphaFoldDB" id="A0AAW3TS86"/>
<dbReference type="NCBIfam" id="TIGR01725">
    <property type="entry name" value="phge_HK97_gp10"/>
    <property type="match status" value="1"/>
</dbReference>
<evidence type="ECO:0000313" key="1">
    <source>
        <dbReference type="EMBL" id="MBB3875307.1"/>
    </source>
</evidence>
<comment type="caution">
    <text evidence="1">The sequence shown here is derived from an EMBL/GenBank/DDBJ whole genome shotgun (WGS) entry which is preliminary data.</text>
</comment>
<dbReference type="EMBL" id="JACIDB010000002">
    <property type="protein sequence ID" value="MBB3875307.1"/>
    <property type="molecule type" value="Genomic_DNA"/>
</dbReference>
<keyword evidence="2" id="KW-1185">Reference proteome</keyword>